<sequence length="1101" mass="116520">MRGMFDNGNITTPTYTCEVGLFALDPQDGEILYSYANAGTQGDTIPPISSGPLSKQFQLNAAIGNASNVTATVVPIPALHGPTHVENGTDPIPNATSTVGGLMSAADKKDLTTIKSQLKDGLTITSTLKHGPQVITTDQAGPARVTVQGRTLQNILVGGDCESLTGWTTAGTVLDTTIRRYGDASFKMFGSTGNRAAYKEIDLDAAKTYVAAVDVYVTRAVTLPNIAIYDKGGFANAVFKNVNTTMLNQWQTVYVKFTGRSGVRLLLGKFSGTDDFDAYFDGASLYEVDAATYAAIGTTITDSNIRDYLPHINGMQSVQCPAVLKTGKNPLPPFAEWTNLHPNATISGPYVVNHAANGTGQVVIGYSVPVVSGQTYTFSATLPALGGIYVRKESATGAFVGGSTSSPYSFTADASYNGFAFVYFSTGTATGNITFSNPILVLGTTADLPQSFEARNDDYVIGVSDSDGKPLKLAGDPISGVYDSLYWRDAWYKYKRWETDKVLRGSNITPGLQNKVGYKIVTTPLSAFPSAMPDSAAYKAARFDGRALTPIQYGNITGPDCIGSGSSGLGISISNTDSGFSDATVPTANELVALFNGWQAKTLDANGKPTAWRSLLTQSDAPTQTLAYVSTNEVPGWPGYLTMIYQRAQGVEEAVTVEGSISMHTGGNLVELTEGVIVREKVTPALSGSTYFVNNLAGAKLSRRANAILSVYKGGDPNRKWTIAKRSAVDAGLPTYGYGYAQIPAAELASTNDVYVTYLALDKQNMTAAATDGRIEYPGNPGSAIGALSQSLDDNWTRDSVQDWQLILAAAYSENNARDIASHRTAPDMDHPDKSVRQRHLADGAVTDAAIGSRTANDTTAPTMTGPLGTLLSSLFSLIKGITGKASATSAPRTTLENAVKRDGDTMTGSLTVPNVLVTTDGDAILGVEDTGAPSTSFRRKLIYASRNVLGGDGWLFRQQKPSDGGILDYRLSGPGGDIMTTGNSIQFRLNAGVLESWNGSGWQPVGAIKSIQKGVSRINSGSSYVDVTITQVDINKSGPRVDGSVLLAYQRPSGGDVTQLSSVTATFLDNKTVRITYMINGSAANVPNAVDVQWSVTEYL</sequence>
<evidence type="ECO:0000313" key="2">
    <source>
        <dbReference type="Proteomes" id="UP001469365"/>
    </source>
</evidence>
<dbReference type="Proteomes" id="UP001469365">
    <property type="component" value="Unassembled WGS sequence"/>
</dbReference>
<reference evidence="1 2" key="1">
    <citation type="submission" date="2024-04" db="EMBL/GenBank/DDBJ databases">
        <title>draft genome sequnece of Paenibacillus filicis.</title>
        <authorList>
            <person name="Kim D.-U."/>
        </authorList>
    </citation>
    <scope>NUCLEOTIDE SEQUENCE [LARGE SCALE GENOMIC DNA]</scope>
    <source>
        <strain evidence="1 2">KACC14197</strain>
    </source>
</reference>
<dbReference type="RefSeq" id="WP_341415729.1">
    <property type="nucleotide sequence ID" value="NZ_JBBPCC010000006.1"/>
</dbReference>
<evidence type="ECO:0000313" key="1">
    <source>
        <dbReference type="EMBL" id="MEK8128653.1"/>
    </source>
</evidence>
<gene>
    <name evidence="1" type="ORF">WMW72_12120</name>
</gene>
<dbReference type="EMBL" id="JBBPCC010000006">
    <property type="protein sequence ID" value="MEK8128653.1"/>
    <property type="molecule type" value="Genomic_DNA"/>
</dbReference>
<protein>
    <recommendedName>
        <fullName evidence="3">Tail fiber protein</fullName>
    </recommendedName>
</protein>
<proteinExistence type="predicted"/>
<keyword evidence="2" id="KW-1185">Reference proteome</keyword>
<evidence type="ECO:0008006" key="3">
    <source>
        <dbReference type="Google" id="ProtNLM"/>
    </source>
</evidence>
<accession>A0ABU9DLK7</accession>
<dbReference type="Gene3D" id="2.60.120.260">
    <property type="entry name" value="Galactose-binding domain-like"/>
    <property type="match status" value="1"/>
</dbReference>
<organism evidence="1 2">
    <name type="scientific">Paenibacillus filicis</name>
    <dbReference type="NCBI Taxonomy" id="669464"/>
    <lineage>
        <taxon>Bacteria</taxon>
        <taxon>Bacillati</taxon>
        <taxon>Bacillota</taxon>
        <taxon>Bacilli</taxon>
        <taxon>Bacillales</taxon>
        <taxon>Paenibacillaceae</taxon>
        <taxon>Paenibacillus</taxon>
    </lineage>
</organism>
<comment type="caution">
    <text evidence="1">The sequence shown here is derived from an EMBL/GenBank/DDBJ whole genome shotgun (WGS) entry which is preliminary data.</text>
</comment>
<name>A0ABU9DLK7_9BACL</name>